<evidence type="ECO:0000313" key="5">
    <source>
        <dbReference type="EMBL" id="SVA03511.1"/>
    </source>
</evidence>
<dbReference type="Gene3D" id="3.40.605.10">
    <property type="entry name" value="Aldehyde Dehydrogenase, Chain A, domain 1"/>
    <property type="match status" value="1"/>
</dbReference>
<evidence type="ECO:0000259" key="4">
    <source>
        <dbReference type="Pfam" id="PF00171"/>
    </source>
</evidence>
<dbReference type="SUPFAM" id="SSF53720">
    <property type="entry name" value="ALDH-like"/>
    <property type="match status" value="1"/>
</dbReference>
<dbReference type="GO" id="GO:0004491">
    <property type="term" value="F:methylmalonate-semialdehyde dehydrogenase (acylating, NAD) activity"/>
    <property type="evidence" value="ECO:0007669"/>
    <property type="project" value="UniProtKB-EC"/>
</dbReference>
<dbReference type="EMBL" id="UINC01003119">
    <property type="protein sequence ID" value="SVA03511.1"/>
    <property type="molecule type" value="Genomic_DNA"/>
</dbReference>
<dbReference type="InterPro" id="IPR016161">
    <property type="entry name" value="Ald_DH/histidinol_DH"/>
</dbReference>
<dbReference type="AlphaFoldDB" id="A0A381SJJ6"/>
<dbReference type="InterPro" id="IPR016162">
    <property type="entry name" value="Ald_DH_N"/>
</dbReference>
<accession>A0A381SJJ6</accession>
<dbReference type="InterPro" id="IPR010061">
    <property type="entry name" value="MeMal-semiAld_DH"/>
</dbReference>
<name>A0A381SJJ6_9ZZZZ</name>
<dbReference type="InterPro" id="IPR016163">
    <property type="entry name" value="Ald_DH_C"/>
</dbReference>
<dbReference type="EC" id="1.2.1.27" evidence="1"/>
<dbReference type="CDD" id="cd07085">
    <property type="entry name" value="ALDH_F6_MMSDH"/>
    <property type="match status" value="1"/>
</dbReference>
<dbReference type="PANTHER" id="PTHR43866:SF4">
    <property type="entry name" value="MALONATE-SEMIALDEHYDE DEHYDROGENASE"/>
    <property type="match status" value="1"/>
</dbReference>
<keyword evidence="3" id="KW-0520">NAD</keyword>
<dbReference type="Pfam" id="PF00171">
    <property type="entry name" value="Aldedh"/>
    <property type="match status" value="1"/>
</dbReference>
<gene>
    <name evidence="5" type="ORF">METZ01_LOCUS56365</name>
</gene>
<dbReference type="NCBIfam" id="TIGR01722">
    <property type="entry name" value="MMSDH"/>
    <property type="match status" value="1"/>
</dbReference>
<evidence type="ECO:0000256" key="2">
    <source>
        <dbReference type="ARBA" id="ARBA00023002"/>
    </source>
</evidence>
<dbReference type="GO" id="GO:0006210">
    <property type="term" value="P:thymine catabolic process"/>
    <property type="evidence" value="ECO:0007669"/>
    <property type="project" value="TreeGrafter"/>
</dbReference>
<dbReference type="InterPro" id="IPR016160">
    <property type="entry name" value="Ald_DH_CS_CYS"/>
</dbReference>
<organism evidence="5">
    <name type="scientific">marine metagenome</name>
    <dbReference type="NCBI Taxonomy" id="408172"/>
    <lineage>
        <taxon>unclassified sequences</taxon>
        <taxon>metagenomes</taxon>
        <taxon>ecological metagenomes</taxon>
    </lineage>
</organism>
<keyword evidence="2" id="KW-0560">Oxidoreductase</keyword>
<feature type="domain" description="Aldehyde dehydrogenase" evidence="4">
    <location>
        <begin position="21"/>
        <end position="480"/>
    </location>
</feature>
<protein>
    <recommendedName>
        <fullName evidence="1">methylmalonate-semialdehyde dehydrogenase (CoA acylating)</fullName>
        <ecNumber evidence="1">1.2.1.27</ecNumber>
    </recommendedName>
</protein>
<dbReference type="PROSITE" id="PS00070">
    <property type="entry name" value="ALDEHYDE_DEHYDR_CYS"/>
    <property type="match status" value="1"/>
</dbReference>
<dbReference type="PANTHER" id="PTHR43866">
    <property type="entry name" value="MALONATE-SEMIALDEHYDE DEHYDROGENASE"/>
    <property type="match status" value="1"/>
</dbReference>
<dbReference type="FunFam" id="3.40.605.10:FF:000003">
    <property type="entry name" value="Methylmalonate-semialdehyde dehydrogenase [acylating]"/>
    <property type="match status" value="1"/>
</dbReference>
<reference evidence="5" key="1">
    <citation type="submission" date="2018-05" db="EMBL/GenBank/DDBJ databases">
        <authorList>
            <person name="Lanie J.A."/>
            <person name="Ng W.-L."/>
            <person name="Kazmierczak K.M."/>
            <person name="Andrzejewski T.M."/>
            <person name="Davidsen T.M."/>
            <person name="Wayne K.J."/>
            <person name="Tettelin H."/>
            <person name="Glass J.I."/>
            <person name="Rusch D."/>
            <person name="Podicherti R."/>
            <person name="Tsui H.-C.T."/>
            <person name="Winkler M.E."/>
        </authorList>
    </citation>
    <scope>NUCLEOTIDE SEQUENCE</scope>
</reference>
<evidence type="ECO:0000256" key="1">
    <source>
        <dbReference type="ARBA" id="ARBA00013048"/>
    </source>
</evidence>
<dbReference type="GO" id="GO:0006574">
    <property type="term" value="P:L-valine catabolic process"/>
    <property type="evidence" value="ECO:0007669"/>
    <property type="project" value="TreeGrafter"/>
</dbReference>
<dbReference type="InterPro" id="IPR015590">
    <property type="entry name" value="Aldehyde_DH_dom"/>
</dbReference>
<sequence length="494" mass="53419">MPSESYEIVPSLINGEWLSINKDKYTNVYNPAKGEIISKTPMCGNKELDKAVEAAEKAFVSWSSLPSNNRAQILFNYRSLLKDNLEEIAKIISTENGKTLAEAKGDIQRGFEVVEFACGISQLSKGESLAEVAPNIDATTIREPLGICAGISPFNFPAMVPMWMFPLAIACGNTFILKPSEKVPLTAVKLVKLFEKAGLPKGVLNLIHGGKEIVDGLCTHPKISAISFVGSSIVGHHVYSLASLNGKRVQAGGAAKNALLVMGDAEPDSTLRAIMSSSFGCAGQRCMAGSLLVGVGDVKESLKEKVSGAIDKLIVGDPIKNEKTEMGPVIDSNSQERISKIIEKVEKNGASLINDGRKLIDNDGYFIGPTLFDNVNPDMTVFSEEIFGPVLSILNPKNLTEAIQWLNKLNYGNGATIFTTSGASAKEFRASIKCGMVGINVGVPAPMAMFPFSGWNESFYGDLHMQGSEGVMFYTRQKVILSRWDDSYKDKQGW</sequence>
<evidence type="ECO:0000256" key="3">
    <source>
        <dbReference type="ARBA" id="ARBA00023027"/>
    </source>
</evidence>
<dbReference type="FunFam" id="3.40.309.10:FF:000002">
    <property type="entry name" value="Methylmalonate-semialdehyde dehydrogenase (Acylating)"/>
    <property type="match status" value="1"/>
</dbReference>
<proteinExistence type="predicted"/>
<dbReference type="Gene3D" id="3.40.309.10">
    <property type="entry name" value="Aldehyde Dehydrogenase, Chain A, domain 2"/>
    <property type="match status" value="1"/>
</dbReference>